<gene>
    <name evidence="2" type="ORF">S01H1_69691</name>
</gene>
<dbReference type="EMBL" id="BARS01046286">
    <property type="protein sequence ID" value="GAG28689.1"/>
    <property type="molecule type" value="Genomic_DNA"/>
</dbReference>
<protein>
    <recommendedName>
        <fullName evidence="1">PhoU domain-containing protein</fullName>
    </recommendedName>
</protein>
<organism evidence="2">
    <name type="scientific">marine sediment metagenome</name>
    <dbReference type="NCBI Taxonomy" id="412755"/>
    <lineage>
        <taxon>unclassified sequences</taxon>
        <taxon>metagenomes</taxon>
        <taxon>ecological metagenomes</taxon>
    </lineage>
</organism>
<dbReference type="InterPro" id="IPR026022">
    <property type="entry name" value="PhoU_dom"/>
</dbReference>
<dbReference type="InterPro" id="IPR028366">
    <property type="entry name" value="PhoU"/>
</dbReference>
<dbReference type="GO" id="GO:0045936">
    <property type="term" value="P:negative regulation of phosphate metabolic process"/>
    <property type="evidence" value="ECO:0007669"/>
    <property type="project" value="InterPro"/>
</dbReference>
<accession>X0WCL0</accession>
<feature type="domain" description="PhoU" evidence="1">
    <location>
        <begin position="127"/>
        <end position="206"/>
    </location>
</feature>
<dbReference type="InterPro" id="IPR038078">
    <property type="entry name" value="PhoU-like_sf"/>
</dbReference>
<dbReference type="GO" id="GO:0030643">
    <property type="term" value="P:intracellular phosphate ion homeostasis"/>
    <property type="evidence" value="ECO:0007669"/>
    <property type="project" value="InterPro"/>
</dbReference>
<dbReference type="Pfam" id="PF01895">
    <property type="entry name" value="PhoU"/>
    <property type="match status" value="2"/>
</dbReference>
<dbReference type="PANTHER" id="PTHR42930">
    <property type="entry name" value="PHOSPHATE-SPECIFIC TRANSPORT SYSTEM ACCESSORY PROTEIN PHOU"/>
    <property type="match status" value="1"/>
</dbReference>
<proteinExistence type="predicted"/>
<sequence length="224" mass="25914">MLFRTLIRVWRGKTFLSEILELFEKMLQDGEWMFRTTKGIFLEERDLVQARADLRERDVKVNKRERKIRKKLVRHISMNPEQETVAALVVMSVVKDAERIGDYCKNLLEVGELLEKPVSGTWRAVFSRLFSDVEVLFPLTRSAFVETSKEHAQRVLEEDYRIADVCDEKLGVLARSDLSPNAAVCYALVSRYLKRVAAHLGNIASAVVQPVHKIDYFGDRKSRE</sequence>
<name>X0WCL0_9ZZZZ</name>
<feature type="domain" description="PhoU" evidence="1">
    <location>
        <begin position="25"/>
        <end position="109"/>
    </location>
</feature>
<reference evidence="2" key="1">
    <citation type="journal article" date="2014" name="Front. Microbiol.">
        <title>High frequency of phylogenetically diverse reductive dehalogenase-homologous genes in deep subseafloor sedimentary metagenomes.</title>
        <authorList>
            <person name="Kawai M."/>
            <person name="Futagami T."/>
            <person name="Toyoda A."/>
            <person name="Takaki Y."/>
            <person name="Nishi S."/>
            <person name="Hori S."/>
            <person name="Arai W."/>
            <person name="Tsubouchi T."/>
            <person name="Morono Y."/>
            <person name="Uchiyama I."/>
            <person name="Ito T."/>
            <person name="Fujiyama A."/>
            <person name="Inagaki F."/>
            <person name="Takami H."/>
        </authorList>
    </citation>
    <scope>NUCLEOTIDE SEQUENCE</scope>
    <source>
        <strain evidence="2">Expedition CK06-06</strain>
    </source>
</reference>
<dbReference type="AlphaFoldDB" id="X0WCL0"/>
<evidence type="ECO:0000259" key="1">
    <source>
        <dbReference type="Pfam" id="PF01895"/>
    </source>
</evidence>
<dbReference type="SUPFAM" id="SSF109755">
    <property type="entry name" value="PhoU-like"/>
    <property type="match status" value="1"/>
</dbReference>
<dbReference type="Gene3D" id="1.20.58.220">
    <property type="entry name" value="Phosphate transport system protein phou homolog 2, domain 2"/>
    <property type="match status" value="1"/>
</dbReference>
<dbReference type="PANTHER" id="PTHR42930:SF3">
    <property type="entry name" value="PHOSPHATE-SPECIFIC TRANSPORT SYSTEM ACCESSORY PROTEIN PHOU"/>
    <property type="match status" value="1"/>
</dbReference>
<evidence type="ECO:0000313" key="2">
    <source>
        <dbReference type="EMBL" id="GAG28689.1"/>
    </source>
</evidence>
<comment type="caution">
    <text evidence="2">The sequence shown here is derived from an EMBL/GenBank/DDBJ whole genome shotgun (WGS) entry which is preliminary data.</text>
</comment>